<dbReference type="GO" id="GO:0004312">
    <property type="term" value="F:fatty acid synthase activity"/>
    <property type="evidence" value="ECO:0007669"/>
    <property type="project" value="TreeGrafter"/>
</dbReference>
<dbReference type="InterPro" id="IPR014030">
    <property type="entry name" value="Ketoacyl_synth_N"/>
</dbReference>
<feature type="compositionally biased region" description="Basic and acidic residues" evidence="4">
    <location>
        <begin position="1357"/>
        <end position="1367"/>
    </location>
</feature>
<dbReference type="SUPFAM" id="SSF53901">
    <property type="entry name" value="Thiolase-like"/>
    <property type="match status" value="3"/>
</dbReference>
<dbReference type="InterPro" id="IPR020806">
    <property type="entry name" value="PKS_PP-bd"/>
</dbReference>
<name>A0A0G4FTB3_9ALVE</name>
<keyword evidence="2" id="KW-0597">Phosphoprotein</keyword>
<dbReference type="Gene3D" id="3.40.366.10">
    <property type="entry name" value="Malonyl-Coenzyme A Acyl Carrier Protein, domain 2"/>
    <property type="match status" value="1"/>
</dbReference>
<dbReference type="InterPro" id="IPR020841">
    <property type="entry name" value="PKS_Beta-ketoAc_synthase_dom"/>
</dbReference>
<feature type="region of interest" description="Disordered" evidence="4">
    <location>
        <begin position="1357"/>
        <end position="1404"/>
    </location>
</feature>
<reference evidence="7" key="1">
    <citation type="submission" date="2014-11" db="EMBL/GenBank/DDBJ databases">
        <authorList>
            <person name="Otto D Thomas"/>
            <person name="Naeem Raeece"/>
        </authorList>
    </citation>
    <scope>NUCLEOTIDE SEQUENCE</scope>
</reference>
<dbReference type="GO" id="GO:0004315">
    <property type="term" value="F:3-oxoacyl-[acyl-carrier-protein] synthase activity"/>
    <property type="evidence" value="ECO:0007669"/>
    <property type="project" value="InterPro"/>
</dbReference>
<dbReference type="InterPro" id="IPR016036">
    <property type="entry name" value="Malonyl_transacylase_ACP-bd"/>
</dbReference>
<dbReference type="InterPro" id="IPR050091">
    <property type="entry name" value="PKS_NRPS_Biosynth_Enz"/>
</dbReference>
<dbReference type="SUPFAM" id="SSF47336">
    <property type="entry name" value="ACP-like"/>
    <property type="match status" value="2"/>
</dbReference>
<dbReference type="GO" id="GO:0031177">
    <property type="term" value="F:phosphopantetheine binding"/>
    <property type="evidence" value="ECO:0007669"/>
    <property type="project" value="InterPro"/>
</dbReference>
<dbReference type="InterPro" id="IPR016039">
    <property type="entry name" value="Thiolase-like"/>
</dbReference>
<feature type="domain" description="Ketosynthase family 3 (KS3)" evidence="6">
    <location>
        <begin position="1"/>
        <end position="271"/>
    </location>
</feature>
<dbReference type="CDD" id="cd00833">
    <property type="entry name" value="PKS"/>
    <property type="match status" value="2"/>
</dbReference>
<dbReference type="SMART" id="SM00825">
    <property type="entry name" value="PKS_KS"/>
    <property type="match status" value="2"/>
</dbReference>
<dbReference type="InterPro" id="IPR023213">
    <property type="entry name" value="CAT-like_dom_sf"/>
</dbReference>
<protein>
    <submittedName>
        <fullName evidence="7">Uncharacterized protein</fullName>
    </submittedName>
</protein>
<dbReference type="SUPFAM" id="SSF55048">
    <property type="entry name" value="Probable ACP-binding domain of malonyl-CoA ACP transacylase"/>
    <property type="match status" value="1"/>
</dbReference>
<proteinExistence type="predicted"/>
<dbReference type="PhylomeDB" id="A0A0G4FTB3"/>
<dbReference type="Pfam" id="PF00109">
    <property type="entry name" value="ketoacyl-synt"/>
    <property type="match status" value="2"/>
</dbReference>
<dbReference type="Gene3D" id="3.40.47.10">
    <property type="match status" value="2"/>
</dbReference>
<gene>
    <name evidence="7" type="ORF">Cvel_18613</name>
</gene>
<keyword evidence="1" id="KW-0596">Phosphopantetheine</keyword>
<dbReference type="VEuPathDB" id="CryptoDB:Cvel_18613"/>
<evidence type="ECO:0000259" key="5">
    <source>
        <dbReference type="PROSITE" id="PS50075"/>
    </source>
</evidence>
<dbReference type="Gene3D" id="3.30.70.250">
    <property type="entry name" value="Malonyl-CoA ACP transacylase, ACP-binding"/>
    <property type="match status" value="1"/>
</dbReference>
<dbReference type="GO" id="GO:0006633">
    <property type="term" value="P:fatty acid biosynthetic process"/>
    <property type="evidence" value="ECO:0007669"/>
    <property type="project" value="InterPro"/>
</dbReference>
<dbReference type="InterPro" id="IPR014043">
    <property type="entry name" value="Acyl_transferase_dom"/>
</dbReference>
<dbReference type="PANTHER" id="PTHR43775">
    <property type="entry name" value="FATTY ACID SYNTHASE"/>
    <property type="match status" value="1"/>
</dbReference>
<dbReference type="SMART" id="SM00827">
    <property type="entry name" value="PKS_AT"/>
    <property type="match status" value="1"/>
</dbReference>
<dbReference type="InterPro" id="IPR009081">
    <property type="entry name" value="PP-bd_ACP"/>
</dbReference>
<accession>A0A0G4FTB3</accession>
<dbReference type="Pfam" id="PF00550">
    <property type="entry name" value="PP-binding"/>
    <property type="match status" value="1"/>
</dbReference>
<evidence type="ECO:0000313" key="7">
    <source>
        <dbReference type="EMBL" id="CEM17872.1"/>
    </source>
</evidence>
<feature type="domain" description="Carrier" evidence="5">
    <location>
        <begin position="1286"/>
        <end position="1360"/>
    </location>
</feature>
<dbReference type="PANTHER" id="PTHR43775:SF37">
    <property type="entry name" value="SI:DKEY-61P9.11"/>
    <property type="match status" value="1"/>
</dbReference>
<dbReference type="InterPro" id="IPR036736">
    <property type="entry name" value="ACP-like_sf"/>
</dbReference>
<dbReference type="Pfam" id="PF02801">
    <property type="entry name" value="Ketoacyl-synt_C"/>
    <property type="match status" value="2"/>
</dbReference>
<dbReference type="SUPFAM" id="SSF52151">
    <property type="entry name" value="FabD/lysophospholipase-like"/>
    <property type="match status" value="1"/>
</dbReference>
<sequence>MDLRGASMTIDTATSSSLVALDVAAREVRGGRSETALVGGVNLMLSPQLFIALCKTRMLAPDCRCKTFDASANGYARGEGVIAIVLESLETARRRNRPVLALVRGTAACHDGTAPSLTAPRRDSQVRLMREALIDAGGVLGRSVAYIEAHGTGTKLGDPIEVGALREVYGEGRDKRSPLVVGALKTNIGHLEGAAGLAGFLKLVLVLQQRRAPANLHFRSLNPHIDIQGFPVLFPTETVPLEPPAAAGGKLIGAVSSFGFGGQNAHAIVEEGDRDAFRSLVAPPAPSLFPESVTFPLPPLRSNSDMVEDGTNTVEAMEKPAIESMVRDAVAAVWKGGGPSDIPRDAPLHELLDSLATTECCQNLSTLSGVSIPSTALFDFPTLSALVDRIHLLIERSVQGVRAQRKQTRRMTRQRSLHRTITKRPHFSSFVSSISSLSVSGPTHFDVAVCGVACRLPGSSNSAGEFWRTLEAKTDCFSAVPPERWDHASVFSVDADAPGKTYAREAAFIDRVEMFDNSFFAVSAAEARQMDPQQRHMLEVSYEAMHAAGYEKADLRGKDMGVFIGAFNNDWTVRKAEPVISGIEGINPLTATGECPSIISGRLSYFFGFTGPCMTIDTACSASLVAMDIAISNLMLSKCDAALVGGVNLMLSPQPFISFSKTRMLSPDCRCKTFDASANGYARGEGVVAVHLEKLRSARSSERPVLAIVRGSAVNHVGRAASLTAPRGPAQQEVISQALLTAGVDPKEVAYIEAHGTGTKLGDPIEVGALREVYGEGRDKRSPLVVGALKTNIGHLEGAAGLAGFLKLVLVLQQRRAPANLHFRSLNPHIDIQGFPVLFPTETVPLEPPAAAGGKLIGAVSSFGFGGVNAHVVVEEGDADAALLLKGRRRPVTAFLFTGQGSQYLGMCRDLYREEGVFREALDRCEGIVKERGLLRSGQGCSLLETMFPEEETEEAKKEINQTQTSQVCLFALEWALCELWKSKGVSPDVCLGHSLGEYVAATVCGLMSIEDGLQLISERGWVMEQVKGGDGVMVAVPQAFEDVESAFSSVREKDGDAVLEQTSVAAINGRKSCVISGPRMCVQKVLDQLGGKATFLPVSNAFHSPVMSPAEPKLKDAVRSVKFSPPRQGVTLVSSVTGEPADFSVLSDPSHWGRHLIQPVRFMDALRTAVLDLEASVLIEIGPRPVLTSLSKLCLSAEEAGEAVWVPSAKPNTDTAEEFKKSVAAVERASRGGVVWKHSPFPWIPGGSGRDNVGGEVDVEEGSLEERQLAFSSALASTRTEMEMDTFETLSLCFCHTFAEVLDVEEFLPEGDFFEEGGHSLLVSELVAAIGRRGLKVSASDVSRLRTPEKLAQYIDLRRREDREGEGATEETGEDPEARSGSTEVARGGGAMSGARGSHEEGEGVSALREYRLPVCAQMEIGVGWRKVMPPFVVNMMTPHMHRSYFASILEFLLAFSSTVDPLCLRSVLRQIFREHPVLRSKIKKPGRGKGNSVLTCCAHIPLVAEVEEEMETEKKIPLVIVKKERDLEGVRKKMRRQLSKLNGLLCGFILVEETSVLTLFVHHVIADVSTVAFLARAIVNGYAARKEGGSFHPVGAGCTAAAAEGLQLPPAEPPAGPSASSLCRKSGGASASLSTSCETDLEAAFVGDYSKWETEIGPQVAEGRRGKGKLPSHKELAKGKVHFGLKPDVPLRFLSPTFSSRSFESFGPVSLPVSALPRGISPRILLLTLWLKAMRRLTGHEKMIVDEVVDPRLSDWLPPQFAHTWGSLATIVQWELSFDSSLSVEENAKQMDRSLRAQMAETPTWVKAFGYANGRLQRSSGWIFNFFEMPDLKAEGGGALLQQRPLPHRSAIHQLERSLEMWMPCSPLRLGENGQVNFQINFDTFNFSRKKIRGFGDVLAEEVLKFSAAAAACRVSGSALGGRGKRRG</sequence>
<dbReference type="PROSITE" id="PS00606">
    <property type="entry name" value="KS3_1"/>
    <property type="match status" value="1"/>
</dbReference>
<dbReference type="PROSITE" id="PS50075">
    <property type="entry name" value="CARRIER"/>
    <property type="match status" value="1"/>
</dbReference>
<dbReference type="SMART" id="SM00823">
    <property type="entry name" value="PKS_PP"/>
    <property type="match status" value="2"/>
</dbReference>
<dbReference type="SUPFAM" id="SSF52777">
    <property type="entry name" value="CoA-dependent acyltransferases"/>
    <property type="match status" value="2"/>
</dbReference>
<evidence type="ECO:0000256" key="3">
    <source>
        <dbReference type="ARBA" id="ARBA00022679"/>
    </source>
</evidence>
<dbReference type="Gene3D" id="3.30.559.10">
    <property type="entry name" value="Chloramphenicol acetyltransferase-like domain"/>
    <property type="match status" value="1"/>
</dbReference>
<dbReference type="Gene3D" id="3.30.70.3290">
    <property type="match status" value="1"/>
</dbReference>
<dbReference type="Pfam" id="PF00698">
    <property type="entry name" value="Acyl_transf_1"/>
    <property type="match status" value="1"/>
</dbReference>
<feature type="domain" description="Ketosynthase family 3 (KS3)" evidence="6">
    <location>
        <begin position="444"/>
        <end position="876"/>
    </location>
</feature>
<dbReference type="EMBL" id="CDMZ01000610">
    <property type="protein sequence ID" value="CEM17872.1"/>
    <property type="molecule type" value="Genomic_DNA"/>
</dbReference>
<dbReference type="InterPro" id="IPR014031">
    <property type="entry name" value="Ketoacyl_synth_C"/>
</dbReference>
<evidence type="ECO:0000259" key="6">
    <source>
        <dbReference type="PROSITE" id="PS52004"/>
    </source>
</evidence>
<keyword evidence="3" id="KW-0808">Transferase</keyword>
<evidence type="ECO:0000256" key="4">
    <source>
        <dbReference type="SAM" id="MobiDB-lite"/>
    </source>
</evidence>
<evidence type="ECO:0000256" key="2">
    <source>
        <dbReference type="ARBA" id="ARBA00022553"/>
    </source>
</evidence>
<dbReference type="PROSITE" id="PS52004">
    <property type="entry name" value="KS3_2"/>
    <property type="match status" value="2"/>
</dbReference>
<dbReference type="Gene3D" id="1.10.1200.10">
    <property type="entry name" value="ACP-like"/>
    <property type="match status" value="2"/>
</dbReference>
<dbReference type="InterPro" id="IPR016035">
    <property type="entry name" value="Acyl_Trfase/lysoPLipase"/>
</dbReference>
<dbReference type="InterPro" id="IPR001227">
    <property type="entry name" value="Ac_transferase_dom_sf"/>
</dbReference>
<evidence type="ECO:0000256" key="1">
    <source>
        <dbReference type="ARBA" id="ARBA00022450"/>
    </source>
</evidence>
<organism evidence="7">
    <name type="scientific">Chromera velia CCMP2878</name>
    <dbReference type="NCBI Taxonomy" id="1169474"/>
    <lineage>
        <taxon>Eukaryota</taxon>
        <taxon>Sar</taxon>
        <taxon>Alveolata</taxon>
        <taxon>Colpodellida</taxon>
        <taxon>Chromeraceae</taxon>
        <taxon>Chromera</taxon>
    </lineage>
</organism>
<dbReference type="InterPro" id="IPR018201">
    <property type="entry name" value="Ketoacyl_synth_AS"/>
</dbReference>